<dbReference type="SUPFAM" id="SSF47565">
    <property type="entry name" value="Insect pheromone/odorant-binding proteins"/>
    <property type="match status" value="1"/>
</dbReference>
<dbReference type="Gene3D" id="1.10.238.20">
    <property type="entry name" value="Pheromone/general odorant binding protein domain"/>
    <property type="match status" value="1"/>
</dbReference>
<protein>
    <submittedName>
        <fullName evidence="2">Odorant-binding protein 38</fullName>
    </submittedName>
</protein>
<dbReference type="CDD" id="cd23992">
    <property type="entry name" value="PBP_GOBP"/>
    <property type="match status" value="1"/>
</dbReference>
<dbReference type="InterPro" id="IPR006170">
    <property type="entry name" value="PBP/GOBP"/>
</dbReference>
<dbReference type="EMBL" id="MK990503">
    <property type="protein sequence ID" value="QDJ95981.1"/>
    <property type="molecule type" value="mRNA"/>
</dbReference>
<feature type="chain" id="PRO_5021757672" evidence="1">
    <location>
        <begin position="18"/>
        <end position="159"/>
    </location>
</feature>
<dbReference type="InterPro" id="IPR036728">
    <property type="entry name" value="PBP_GOBP_sf"/>
</dbReference>
<proteinExistence type="evidence at transcript level"/>
<dbReference type="GO" id="GO:0005549">
    <property type="term" value="F:odorant binding"/>
    <property type="evidence" value="ECO:0007669"/>
    <property type="project" value="InterPro"/>
</dbReference>
<sequence>MNYSFLILSISLPGILCLISDDVLKTLYEYENECHRKSGASKDEIEYARKSHEIINTFATNLFSLCMLKQLNIIYYNNTVNRDTKTYSVLRGTQGSKFYETCTDKVEEVNLDAARKIMNCLLKNRELVMAPYSHEEYVSKHYASSVVALAMNLTNNNIK</sequence>
<organism evidence="2">
    <name type="scientific">Encarsia formosa</name>
    <name type="common">Whitefly parasite</name>
    <dbReference type="NCBI Taxonomy" id="32400"/>
    <lineage>
        <taxon>Eukaryota</taxon>
        <taxon>Metazoa</taxon>
        <taxon>Ecdysozoa</taxon>
        <taxon>Arthropoda</taxon>
        <taxon>Hexapoda</taxon>
        <taxon>Insecta</taxon>
        <taxon>Pterygota</taxon>
        <taxon>Neoptera</taxon>
        <taxon>Endopterygota</taxon>
        <taxon>Hymenoptera</taxon>
        <taxon>Apocrita</taxon>
        <taxon>Proctotrupomorpha</taxon>
        <taxon>Chalcidoidea</taxon>
        <taxon>Aphelinidae</taxon>
        <taxon>Coccophaginae</taxon>
        <taxon>Encarsia</taxon>
    </lineage>
</organism>
<keyword evidence="1" id="KW-0732">Signal</keyword>
<dbReference type="AlphaFoldDB" id="A0A514TU06"/>
<dbReference type="Pfam" id="PF01395">
    <property type="entry name" value="PBP_GOBP"/>
    <property type="match status" value="1"/>
</dbReference>
<evidence type="ECO:0000313" key="2">
    <source>
        <dbReference type="EMBL" id="QDJ95981.1"/>
    </source>
</evidence>
<name>A0A514TU06_ENCFO</name>
<accession>A0A514TU06</accession>
<evidence type="ECO:0000256" key="1">
    <source>
        <dbReference type="SAM" id="SignalP"/>
    </source>
</evidence>
<reference evidence="2" key="1">
    <citation type="submission" date="2019-05" db="EMBL/GenBank/DDBJ databases">
        <title>The identification and expression analysis of odorant binding protein genes in Encarsia formosa by antennal transcriptome analysis.</title>
        <authorList>
            <person name="He Y."/>
        </authorList>
    </citation>
    <scope>NUCLEOTIDE SEQUENCE</scope>
    <source>
        <tissue evidence="2">Antenna</tissue>
    </source>
</reference>
<feature type="signal peptide" evidence="1">
    <location>
        <begin position="1"/>
        <end position="17"/>
    </location>
</feature>